<sequence>MKKPKAIIYDNDGMVTHGGRFSEEYTKEFRVDTVVIAPFFEGPLKKCQVGIADLKEELAKVVDAWRWKGTVDELMQYWFAIGDTPHEDVYASISKLKEQGLVVCLATNNEKYRTQYLIRKLAYDKIFDEVFSSAELGAYKQSAEGAEKIYQRLKGKYGILDKEEILYWDDREKNVENLNIMGFNAQQYRDYDAFKTAMSECGFQL</sequence>
<organism evidence="1 2">
    <name type="scientific">Candidatus Kaiserbacteria bacterium GWA2_50_9</name>
    <dbReference type="NCBI Taxonomy" id="1798474"/>
    <lineage>
        <taxon>Bacteria</taxon>
        <taxon>Candidatus Kaiseribacteriota</taxon>
    </lineage>
</organism>
<protein>
    <recommendedName>
        <fullName evidence="3">Haloacid dehalogenase</fullName>
    </recommendedName>
</protein>
<dbReference type="NCBIfam" id="TIGR01681">
    <property type="entry name" value="HAD-SF-IIIC"/>
    <property type="match status" value="1"/>
</dbReference>
<dbReference type="SUPFAM" id="SSF56784">
    <property type="entry name" value="HAD-like"/>
    <property type="match status" value="1"/>
</dbReference>
<dbReference type="STRING" id="1798474.A2118_00175"/>
<comment type="caution">
    <text evidence="1">The sequence shown here is derived from an EMBL/GenBank/DDBJ whole genome shotgun (WGS) entry which is preliminary data.</text>
</comment>
<dbReference type="Pfam" id="PF00702">
    <property type="entry name" value="Hydrolase"/>
    <property type="match status" value="1"/>
</dbReference>
<evidence type="ECO:0000313" key="1">
    <source>
        <dbReference type="EMBL" id="OGG39824.1"/>
    </source>
</evidence>
<dbReference type="Gene3D" id="3.40.50.1000">
    <property type="entry name" value="HAD superfamily/HAD-like"/>
    <property type="match status" value="1"/>
</dbReference>
<proteinExistence type="predicted"/>
<dbReference type="InterPro" id="IPR023214">
    <property type="entry name" value="HAD_sf"/>
</dbReference>
<gene>
    <name evidence="1" type="ORF">A2118_00175</name>
</gene>
<dbReference type="Proteomes" id="UP000179014">
    <property type="component" value="Unassembled WGS sequence"/>
</dbReference>
<dbReference type="PANTHER" id="PTHR43611">
    <property type="entry name" value="ALPHA-D-GLUCOSE 1-PHOSPHATE PHOSPHATASE"/>
    <property type="match status" value="1"/>
</dbReference>
<accession>A0A1F6BSC1</accession>
<evidence type="ECO:0000313" key="2">
    <source>
        <dbReference type="Proteomes" id="UP000179014"/>
    </source>
</evidence>
<reference evidence="1 2" key="1">
    <citation type="journal article" date="2016" name="Nat. Commun.">
        <title>Thousands of microbial genomes shed light on interconnected biogeochemical processes in an aquifer system.</title>
        <authorList>
            <person name="Anantharaman K."/>
            <person name="Brown C.T."/>
            <person name="Hug L.A."/>
            <person name="Sharon I."/>
            <person name="Castelle C.J."/>
            <person name="Probst A.J."/>
            <person name="Thomas B.C."/>
            <person name="Singh A."/>
            <person name="Wilkins M.J."/>
            <person name="Karaoz U."/>
            <person name="Brodie E.L."/>
            <person name="Williams K.H."/>
            <person name="Hubbard S.S."/>
            <person name="Banfield J.F."/>
        </authorList>
    </citation>
    <scope>NUCLEOTIDE SEQUENCE [LARGE SCALE GENOMIC DNA]</scope>
</reference>
<dbReference type="InterPro" id="IPR010033">
    <property type="entry name" value="HAD_SF_ppase_IIIC"/>
</dbReference>
<dbReference type="EMBL" id="MFKN01000040">
    <property type="protein sequence ID" value="OGG39824.1"/>
    <property type="molecule type" value="Genomic_DNA"/>
</dbReference>
<name>A0A1F6BSC1_9BACT</name>
<dbReference type="InterPro" id="IPR036412">
    <property type="entry name" value="HAD-like_sf"/>
</dbReference>
<dbReference type="PANTHER" id="PTHR43611:SF3">
    <property type="entry name" value="FLAVIN MONONUCLEOTIDE HYDROLASE 1, CHLOROPLATIC"/>
    <property type="match status" value="1"/>
</dbReference>
<dbReference type="AlphaFoldDB" id="A0A1F6BSC1"/>
<evidence type="ECO:0008006" key="3">
    <source>
        <dbReference type="Google" id="ProtNLM"/>
    </source>
</evidence>